<keyword evidence="3" id="KW-1185">Reference proteome</keyword>
<accession>A0ABQ9DAT2</accession>
<proteinExistence type="predicted"/>
<evidence type="ECO:0000256" key="1">
    <source>
        <dbReference type="SAM" id="MobiDB-lite"/>
    </source>
</evidence>
<sequence length="108" mass="11127">MDWRGTEDGPGDGLGIGPEMDRGWTGGSSGDGTGMVQGKTKGCGPGMDQPFCPSLELQGVVVTQGQDLALGLVELGLSPWVQPGRIPLQIPPVVQRINTLPSLVSSVS</sequence>
<feature type="region of interest" description="Disordered" evidence="1">
    <location>
        <begin position="1"/>
        <end position="44"/>
    </location>
</feature>
<gene>
    <name evidence="2" type="ORF">WISP_62477</name>
</gene>
<protein>
    <submittedName>
        <fullName evidence="2">Uncharacterized protein</fullName>
    </submittedName>
</protein>
<dbReference type="Proteomes" id="UP001145742">
    <property type="component" value="Unassembled WGS sequence"/>
</dbReference>
<evidence type="ECO:0000313" key="3">
    <source>
        <dbReference type="Proteomes" id="UP001145742"/>
    </source>
</evidence>
<evidence type="ECO:0000313" key="2">
    <source>
        <dbReference type="EMBL" id="KAJ7417827.1"/>
    </source>
</evidence>
<organism evidence="2 3">
    <name type="scientific">Willisornis vidua</name>
    <name type="common">Xingu scale-backed antbird</name>
    <dbReference type="NCBI Taxonomy" id="1566151"/>
    <lineage>
        <taxon>Eukaryota</taxon>
        <taxon>Metazoa</taxon>
        <taxon>Chordata</taxon>
        <taxon>Craniata</taxon>
        <taxon>Vertebrata</taxon>
        <taxon>Euteleostomi</taxon>
        <taxon>Archelosauria</taxon>
        <taxon>Archosauria</taxon>
        <taxon>Dinosauria</taxon>
        <taxon>Saurischia</taxon>
        <taxon>Theropoda</taxon>
        <taxon>Coelurosauria</taxon>
        <taxon>Aves</taxon>
        <taxon>Neognathae</taxon>
        <taxon>Neoaves</taxon>
        <taxon>Telluraves</taxon>
        <taxon>Australaves</taxon>
        <taxon>Passeriformes</taxon>
        <taxon>Thamnophilidae</taxon>
        <taxon>Willisornis</taxon>
    </lineage>
</organism>
<name>A0ABQ9DAT2_9PASS</name>
<comment type="caution">
    <text evidence="2">The sequence shown here is derived from an EMBL/GenBank/DDBJ whole genome shotgun (WGS) entry which is preliminary data.</text>
</comment>
<feature type="compositionally biased region" description="Gly residues" evidence="1">
    <location>
        <begin position="24"/>
        <end position="44"/>
    </location>
</feature>
<reference evidence="2" key="1">
    <citation type="submission" date="2019-10" db="EMBL/GenBank/DDBJ databases">
        <authorList>
            <person name="Soares A.E.R."/>
            <person name="Aleixo A."/>
            <person name="Schneider P."/>
            <person name="Miyaki C.Y."/>
            <person name="Schneider M.P."/>
            <person name="Mello C."/>
            <person name="Vasconcelos A.T.R."/>
        </authorList>
    </citation>
    <scope>NUCLEOTIDE SEQUENCE</scope>
    <source>
        <tissue evidence="2">Muscle</tissue>
    </source>
</reference>
<dbReference type="EMBL" id="WHWB01033732">
    <property type="protein sequence ID" value="KAJ7417827.1"/>
    <property type="molecule type" value="Genomic_DNA"/>
</dbReference>